<name>V6IFR3_9LEPT</name>
<sequence>MIISWEKMRHPHPKEEWKKLLEKVDVIQENEEVPTYFPKNIYVLRRKQKKGPLEIHSLSDTTQNKLKRVRVQTRNSFFRFLGNSIT</sequence>
<comment type="caution">
    <text evidence="1">The sequence shown here is derived from an EMBL/GenBank/DDBJ whole genome shotgun (WGS) entry which is preliminary data.</text>
</comment>
<dbReference type="OrthoDB" id="332780at2"/>
<gene>
    <name evidence="1" type="ORF">LEP1GSC062_3825</name>
</gene>
<keyword evidence="2" id="KW-1185">Reference proteome</keyword>
<organism evidence="1 2">
    <name type="scientific">Leptospira alexanderi serovar Manhao 3 str. L 60</name>
    <dbReference type="NCBI Taxonomy" id="1049759"/>
    <lineage>
        <taxon>Bacteria</taxon>
        <taxon>Pseudomonadati</taxon>
        <taxon>Spirochaetota</taxon>
        <taxon>Spirochaetia</taxon>
        <taxon>Leptospirales</taxon>
        <taxon>Leptospiraceae</taxon>
        <taxon>Leptospira</taxon>
    </lineage>
</organism>
<evidence type="ECO:0000313" key="2">
    <source>
        <dbReference type="Proteomes" id="UP000018747"/>
    </source>
</evidence>
<dbReference type="NCBIfam" id="NF047682">
    <property type="entry name" value="LIC12628_fam"/>
    <property type="match status" value="1"/>
</dbReference>
<dbReference type="EMBL" id="AHMT02000016">
    <property type="protein sequence ID" value="EQA63773.1"/>
    <property type="molecule type" value="Genomic_DNA"/>
</dbReference>
<reference evidence="1" key="1">
    <citation type="submission" date="2013-05" db="EMBL/GenBank/DDBJ databases">
        <authorList>
            <person name="Harkins D.M."/>
            <person name="Durkin A.S."/>
            <person name="Brinkac L.M."/>
            <person name="Haft D.H."/>
            <person name="Selengut J.D."/>
            <person name="Sanka R."/>
            <person name="DePew J."/>
            <person name="Purushe J."/>
            <person name="Hartskeerl R.A."/>
            <person name="Ahmed A."/>
            <person name="van der Linden H."/>
            <person name="Goris M.G.A."/>
            <person name="Vinetz J.M."/>
            <person name="Sutton G.G."/>
            <person name="Nierman W.C."/>
            <person name="Fouts D.E."/>
        </authorList>
    </citation>
    <scope>NUCLEOTIDE SEQUENCE [LARGE SCALE GENOMIC DNA]</scope>
    <source>
        <strain evidence="1">L 60</strain>
    </source>
</reference>
<protein>
    <submittedName>
        <fullName evidence="1">Uncharacterized protein</fullName>
    </submittedName>
</protein>
<dbReference type="Proteomes" id="UP000018747">
    <property type="component" value="Unassembled WGS sequence"/>
</dbReference>
<evidence type="ECO:0000313" key="1">
    <source>
        <dbReference type="EMBL" id="EQA63773.1"/>
    </source>
</evidence>
<proteinExistence type="predicted"/>
<dbReference type="AlphaFoldDB" id="V6IFR3"/>
<accession>V6IFR3</accession>